<dbReference type="EMBL" id="CP097770">
    <property type="protein sequence ID" value="UZP76505.1"/>
    <property type="molecule type" value="Genomic_DNA"/>
</dbReference>
<name>A0AAE9PQA1_PAEPO</name>
<proteinExistence type="predicted"/>
<sequence length="86" mass="10137">MSYSELAFYYMNEWRKEYKRKQREGIHSDSLLATHPNSGNQLNSIFVVPFPRIVYDTFGKEVIQRMKLVDIETLGLDYDDLSKIDA</sequence>
<gene>
    <name evidence="1" type="ORF">MF626_05815</name>
</gene>
<accession>A0AAE9PQA1</accession>
<protein>
    <submittedName>
        <fullName evidence="1">Uncharacterized protein</fullName>
    </submittedName>
</protein>
<evidence type="ECO:0000313" key="1">
    <source>
        <dbReference type="EMBL" id="UZP76505.1"/>
    </source>
</evidence>
<organism evidence="1">
    <name type="scientific">Paenibacillus polymyxa</name>
    <name type="common">Bacillus polymyxa</name>
    <dbReference type="NCBI Taxonomy" id="1406"/>
    <lineage>
        <taxon>Bacteria</taxon>
        <taxon>Bacillati</taxon>
        <taxon>Bacillota</taxon>
        <taxon>Bacilli</taxon>
        <taxon>Bacillales</taxon>
        <taxon>Paenibacillaceae</taxon>
        <taxon>Paenibacillus</taxon>
    </lineage>
</organism>
<reference evidence="1" key="1">
    <citation type="submission" date="2022-11" db="EMBL/GenBank/DDBJ databases">
        <authorList>
            <person name="Vasilchenko N.G."/>
            <person name="Prazdnova E.V."/>
            <person name="Gorovtsov A.V."/>
            <person name="Chistyakov V.A."/>
            <person name="Pak M.L."/>
        </authorList>
    </citation>
    <scope>NUCLEOTIDE SEQUENCE</scope>
    <source>
        <strain evidence="1">R 4.5</strain>
    </source>
</reference>
<dbReference type="AlphaFoldDB" id="A0AAE9PQA1"/>